<gene>
    <name evidence="1" type="ORF">ASZ90_011266</name>
</gene>
<reference evidence="1" key="1">
    <citation type="journal article" date="2015" name="Proc. Natl. Acad. Sci. U.S.A.">
        <title>Networks of energetic and metabolic interactions define dynamics in microbial communities.</title>
        <authorList>
            <person name="Embree M."/>
            <person name="Liu J.K."/>
            <person name="Al-Bassam M.M."/>
            <person name="Zengler K."/>
        </authorList>
    </citation>
    <scope>NUCLEOTIDE SEQUENCE</scope>
</reference>
<sequence>MPEPDAPSVAKVIELIGSSQKGWEDAAANAVKEAAKTVKNIKAVYLKEATAKVEGDRIVEYRANVKVTFIVERER</sequence>
<dbReference type="AlphaFoldDB" id="A0A0W8FE78"/>
<comment type="caution">
    <text evidence="1">The sequence shown here is derived from an EMBL/GenBank/DDBJ whole genome shotgun (WGS) entry which is preliminary data.</text>
</comment>
<dbReference type="SUPFAM" id="SSF89807">
    <property type="entry name" value="Dodecin-like"/>
    <property type="match status" value="1"/>
</dbReference>
<proteinExistence type="predicted"/>
<protein>
    <recommendedName>
        <fullName evidence="2">Dodecin</fullName>
    </recommendedName>
</protein>
<dbReference type="InterPro" id="IPR009923">
    <property type="entry name" value="Dodecin"/>
</dbReference>
<dbReference type="EMBL" id="LNQE01001335">
    <property type="protein sequence ID" value="KUG19022.1"/>
    <property type="molecule type" value="Genomic_DNA"/>
</dbReference>
<evidence type="ECO:0008006" key="2">
    <source>
        <dbReference type="Google" id="ProtNLM"/>
    </source>
</evidence>
<name>A0A0W8FE78_9ZZZZ</name>
<dbReference type="InterPro" id="IPR025543">
    <property type="entry name" value="Dodecin-like"/>
</dbReference>
<dbReference type="Gene3D" id="3.30.1660.10">
    <property type="entry name" value="Flavin-binding protein dodecin"/>
    <property type="match status" value="1"/>
</dbReference>
<dbReference type="Pfam" id="PF07311">
    <property type="entry name" value="Dodecin"/>
    <property type="match status" value="1"/>
</dbReference>
<dbReference type="InterPro" id="IPR036694">
    <property type="entry name" value="Dodecin-like_sf"/>
</dbReference>
<accession>A0A0W8FE78</accession>
<evidence type="ECO:0000313" key="1">
    <source>
        <dbReference type="EMBL" id="KUG19022.1"/>
    </source>
</evidence>
<dbReference type="PANTHER" id="PTHR39324">
    <property type="entry name" value="CALCIUM DODECIN"/>
    <property type="match status" value="1"/>
</dbReference>
<organism evidence="1">
    <name type="scientific">hydrocarbon metagenome</name>
    <dbReference type="NCBI Taxonomy" id="938273"/>
    <lineage>
        <taxon>unclassified sequences</taxon>
        <taxon>metagenomes</taxon>
        <taxon>ecological metagenomes</taxon>
    </lineage>
</organism>
<dbReference type="PANTHER" id="PTHR39324:SF1">
    <property type="entry name" value="CALCIUM DODECIN"/>
    <property type="match status" value="1"/>
</dbReference>